<dbReference type="AlphaFoldDB" id="A0A9P3LL68"/>
<organism evidence="1 2">
    <name type="scientific">Phanerochaete sordida</name>
    <dbReference type="NCBI Taxonomy" id="48140"/>
    <lineage>
        <taxon>Eukaryota</taxon>
        <taxon>Fungi</taxon>
        <taxon>Dikarya</taxon>
        <taxon>Basidiomycota</taxon>
        <taxon>Agaricomycotina</taxon>
        <taxon>Agaricomycetes</taxon>
        <taxon>Polyporales</taxon>
        <taxon>Phanerochaetaceae</taxon>
        <taxon>Phanerochaete</taxon>
    </lineage>
</organism>
<comment type="caution">
    <text evidence="1">The sequence shown here is derived from an EMBL/GenBank/DDBJ whole genome shotgun (WGS) entry which is preliminary data.</text>
</comment>
<sequence length="584" mass="66433">MATSYANSAQELFRTSGTSGASFTLRPEPRSIVTFQAAHCSSLAIPDFLADMPCDSFTPEELLDLLNDVFGTSHAMVMDDGDMRPGLRSVIRSSWDFGCLYGILRTTDGKFWDKYITGVTRRAEDSRRKDEVRRRAAMRGGYIAEPHLPPRRLWDLCSNRVLPACVLLFDLQNPYQEQYFWPVSHSWVATEDLAYVYTPINGRQWPVPIPAATTLEHVRVELLNLGARYVWLDVLCLRQRGEPSDEEKRVEEWKLDVPTIGSIFAHDLPCVTYFNGLGLPFDPSLESMSSERHWLNRVWTVQEATRNWLPGGLTGLEAENAAAFFRQYYAQAIPPSDFRDVISGWNYAVVALRERHCTTELDRVHSLAYILKCTTLPVYDERMPPEVAWAMLLKHLHPYSRAKVAIYHMEHFPEDDALLPSLSDFMRCEMHHNHHVYPDSALHLLNSSSLGTPEPGRYYQEVSAMGPVSLARVEQDGDSFFELYFLSGGRRLEQPLCRLQDQKVAGSFSSNTTYHILKVGVSSWIIAEVVGSCLVNGETASEVQKRGCILLWLAPERILSHLSRQIVVHSSKRDVVLERSSWIF</sequence>
<gene>
    <name evidence="1" type="ORF">PsYK624_153280</name>
</gene>
<keyword evidence="2" id="KW-1185">Reference proteome</keyword>
<accession>A0A9P3LL68</accession>
<reference evidence="1 2" key="1">
    <citation type="submission" date="2021-08" db="EMBL/GenBank/DDBJ databases">
        <title>Draft Genome Sequence of Phanerochaete sordida strain YK-624.</title>
        <authorList>
            <person name="Mori T."/>
            <person name="Dohra H."/>
            <person name="Suzuki T."/>
            <person name="Kawagishi H."/>
            <person name="Hirai H."/>
        </authorList>
    </citation>
    <scope>NUCLEOTIDE SEQUENCE [LARGE SCALE GENOMIC DNA]</scope>
    <source>
        <strain evidence="1 2">YK-624</strain>
    </source>
</reference>
<evidence type="ECO:0000313" key="1">
    <source>
        <dbReference type="EMBL" id="GJE99085.1"/>
    </source>
</evidence>
<proteinExistence type="predicted"/>
<dbReference type="Proteomes" id="UP000703269">
    <property type="component" value="Unassembled WGS sequence"/>
</dbReference>
<protein>
    <recommendedName>
        <fullName evidence="3">Heterokaryon incompatibility domain-containing protein</fullName>
    </recommendedName>
</protein>
<dbReference type="EMBL" id="BPQB01000100">
    <property type="protein sequence ID" value="GJE99085.1"/>
    <property type="molecule type" value="Genomic_DNA"/>
</dbReference>
<dbReference type="OrthoDB" id="3226657at2759"/>
<evidence type="ECO:0008006" key="3">
    <source>
        <dbReference type="Google" id="ProtNLM"/>
    </source>
</evidence>
<evidence type="ECO:0000313" key="2">
    <source>
        <dbReference type="Proteomes" id="UP000703269"/>
    </source>
</evidence>
<name>A0A9P3LL68_9APHY</name>